<dbReference type="EMBL" id="BDOQ01000003">
    <property type="protein sequence ID" value="GBG13284.1"/>
    <property type="molecule type" value="Genomic_DNA"/>
</dbReference>
<evidence type="ECO:0000256" key="2">
    <source>
        <dbReference type="SAM" id="SignalP"/>
    </source>
</evidence>
<evidence type="ECO:0000256" key="1">
    <source>
        <dbReference type="SAM" id="MobiDB-lite"/>
    </source>
</evidence>
<organism evidence="3 4">
    <name type="scientific">Novimethylophilus kurashikiensis</name>
    <dbReference type="NCBI Taxonomy" id="1825523"/>
    <lineage>
        <taxon>Bacteria</taxon>
        <taxon>Pseudomonadati</taxon>
        <taxon>Pseudomonadota</taxon>
        <taxon>Betaproteobacteria</taxon>
        <taxon>Nitrosomonadales</taxon>
        <taxon>Methylophilaceae</taxon>
        <taxon>Novimethylophilus</taxon>
    </lineage>
</organism>
<keyword evidence="2" id="KW-0732">Signal</keyword>
<dbReference type="AlphaFoldDB" id="A0A2R5F9G9"/>
<name>A0A2R5F9G9_9PROT</name>
<feature type="signal peptide" evidence="2">
    <location>
        <begin position="1"/>
        <end position="20"/>
    </location>
</feature>
<feature type="compositionally biased region" description="Low complexity" evidence="1">
    <location>
        <begin position="69"/>
        <end position="82"/>
    </location>
</feature>
<dbReference type="Proteomes" id="UP000245081">
    <property type="component" value="Unassembled WGS sequence"/>
</dbReference>
<reference evidence="3 4" key="1">
    <citation type="journal article" date="2018" name="Environ. Microbiol.">
        <title>Isolation and genomic characterization of Novimethylophilus kurashikiensis gen. nov. sp. nov., a new lanthanide-dependent methylotrophic species of Methylophilaceae.</title>
        <authorList>
            <person name="Lv H."/>
            <person name="Sahin N."/>
            <person name="Tani A."/>
        </authorList>
    </citation>
    <scope>NUCLEOTIDE SEQUENCE [LARGE SCALE GENOMIC DNA]</scope>
    <source>
        <strain evidence="3 4">La2-4</strain>
    </source>
</reference>
<proteinExistence type="predicted"/>
<dbReference type="RefSeq" id="WP_109014505.1">
    <property type="nucleotide sequence ID" value="NZ_BDOQ01000003.1"/>
</dbReference>
<sequence>MLIRTVIPALLTLFTSSAHSVDVYKWTDELGQLHYSNMRPMPHGISHTEILKFHAPTSVSKGPALVMASQQPTSSSPGQPVPNQVEPPSTIEESPPDVFIVTQHFRRRR</sequence>
<protein>
    <submittedName>
        <fullName evidence="3">Uncharacterized protein</fullName>
    </submittedName>
</protein>
<accession>A0A2R5F9G9</accession>
<comment type="caution">
    <text evidence="3">The sequence shown here is derived from an EMBL/GenBank/DDBJ whole genome shotgun (WGS) entry which is preliminary data.</text>
</comment>
<evidence type="ECO:0000313" key="4">
    <source>
        <dbReference type="Proteomes" id="UP000245081"/>
    </source>
</evidence>
<gene>
    <name evidence="3" type="ORF">NMK_0829</name>
</gene>
<dbReference type="OrthoDB" id="8794394at2"/>
<feature type="region of interest" description="Disordered" evidence="1">
    <location>
        <begin position="65"/>
        <end position="94"/>
    </location>
</feature>
<feature type="chain" id="PRO_5015316651" evidence="2">
    <location>
        <begin position="21"/>
        <end position="109"/>
    </location>
</feature>
<evidence type="ECO:0000313" key="3">
    <source>
        <dbReference type="EMBL" id="GBG13284.1"/>
    </source>
</evidence>
<keyword evidence="4" id="KW-1185">Reference proteome</keyword>